<comment type="caution">
    <text evidence="1">The sequence shown here is derived from an EMBL/GenBank/DDBJ whole genome shotgun (WGS) entry which is preliminary data.</text>
</comment>
<name>A0ACB0JPQ4_TRIPR</name>
<dbReference type="Proteomes" id="UP001177021">
    <property type="component" value="Unassembled WGS sequence"/>
</dbReference>
<accession>A0ACB0JPQ4</accession>
<evidence type="ECO:0000313" key="1">
    <source>
        <dbReference type="EMBL" id="CAJ2646736.1"/>
    </source>
</evidence>
<proteinExistence type="predicted"/>
<keyword evidence="2" id="KW-1185">Reference proteome</keyword>
<sequence length="232" mass="25994">MEKVPYASAVGSLMYAQVCTRPDIAFAVNYLGRYLSNPGLGHWKAVKKVLRYLQGTKDYMLTYKKSDQLEVIGYSDSDLAGCLDDRKSTSGLIFMMAGGAISWKSVKQATIATSTMEAEYVACYEATCQAVWLKNLISYFRVVDSISRPLVIYCDNTAAVHFSQNSKSSSKTKHFDIKYLFVREKILESQTQIKHLPTENMLADPLTKGLTVGVFQRHVTHMGLVKSFNILD</sequence>
<protein>
    <submittedName>
        <fullName evidence="1">Uncharacterized protein</fullName>
    </submittedName>
</protein>
<evidence type="ECO:0000313" key="2">
    <source>
        <dbReference type="Proteomes" id="UP001177021"/>
    </source>
</evidence>
<dbReference type="EMBL" id="CASHSV030000109">
    <property type="protein sequence ID" value="CAJ2646736.1"/>
    <property type="molecule type" value="Genomic_DNA"/>
</dbReference>
<reference evidence="1" key="1">
    <citation type="submission" date="2023-10" db="EMBL/GenBank/DDBJ databases">
        <authorList>
            <person name="Rodriguez Cubillos JULIANA M."/>
            <person name="De Vega J."/>
        </authorList>
    </citation>
    <scope>NUCLEOTIDE SEQUENCE</scope>
</reference>
<gene>
    <name evidence="1" type="ORF">MILVUS5_LOCUS15391</name>
</gene>
<organism evidence="1 2">
    <name type="scientific">Trifolium pratense</name>
    <name type="common">Red clover</name>
    <dbReference type="NCBI Taxonomy" id="57577"/>
    <lineage>
        <taxon>Eukaryota</taxon>
        <taxon>Viridiplantae</taxon>
        <taxon>Streptophyta</taxon>
        <taxon>Embryophyta</taxon>
        <taxon>Tracheophyta</taxon>
        <taxon>Spermatophyta</taxon>
        <taxon>Magnoliopsida</taxon>
        <taxon>eudicotyledons</taxon>
        <taxon>Gunneridae</taxon>
        <taxon>Pentapetalae</taxon>
        <taxon>rosids</taxon>
        <taxon>fabids</taxon>
        <taxon>Fabales</taxon>
        <taxon>Fabaceae</taxon>
        <taxon>Papilionoideae</taxon>
        <taxon>50 kb inversion clade</taxon>
        <taxon>NPAAA clade</taxon>
        <taxon>Hologalegina</taxon>
        <taxon>IRL clade</taxon>
        <taxon>Trifolieae</taxon>
        <taxon>Trifolium</taxon>
    </lineage>
</organism>